<organism evidence="2 3">
    <name type="scientific">Viridothelium virens</name>
    <name type="common">Speckled blister lichen</name>
    <name type="synonym">Trypethelium virens</name>
    <dbReference type="NCBI Taxonomy" id="1048519"/>
    <lineage>
        <taxon>Eukaryota</taxon>
        <taxon>Fungi</taxon>
        <taxon>Dikarya</taxon>
        <taxon>Ascomycota</taxon>
        <taxon>Pezizomycotina</taxon>
        <taxon>Dothideomycetes</taxon>
        <taxon>Dothideomycetes incertae sedis</taxon>
        <taxon>Trypetheliales</taxon>
        <taxon>Trypetheliaceae</taxon>
        <taxon>Viridothelium</taxon>
    </lineage>
</organism>
<evidence type="ECO:0000313" key="3">
    <source>
        <dbReference type="Proteomes" id="UP000800092"/>
    </source>
</evidence>
<dbReference type="Proteomes" id="UP000800092">
    <property type="component" value="Unassembled WGS sequence"/>
</dbReference>
<sequence>MPLRQDIGYGVIYLCKMTWLTYESVHRRIRRGGKQNLGCGFLYLYHSTVQAAGPCLLASHKILLLRSHRSGPRVLQLRRGIHAKRVRLTSKQVRSFGVYSNPAIVNGGVTSTIFHLILLATFIIIDREWIRSRIS</sequence>
<reference evidence="2" key="1">
    <citation type="journal article" date="2020" name="Stud. Mycol.">
        <title>101 Dothideomycetes genomes: a test case for predicting lifestyles and emergence of pathogens.</title>
        <authorList>
            <person name="Haridas S."/>
            <person name="Albert R."/>
            <person name="Binder M."/>
            <person name="Bloem J."/>
            <person name="Labutti K."/>
            <person name="Salamov A."/>
            <person name="Andreopoulos B."/>
            <person name="Baker S."/>
            <person name="Barry K."/>
            <person name="Bills G."/>
            <person name="Bluhm B."/>
            <person name="Cannon C."/>
            <person name="Castanera R."/>
            <person name="Culley D."/>
            <person name="Daum C."/>
            <person name="Ezra D."/>
            <person name="Gonzalez J."/>
            <person name="Henrissat B."/>
            <person name="Kuo A."/>
            <person name="Liang C."/>
            <person name="Lipzen A."/>
            <person name="Lutzoni F."/>
            <person name="Magnuson J."/>
            <person name="Mondo S."/>
            <person name="Nolan M."/>
            <person name="Ohm R."/>
            <person name="Pangilinan J."/>
            <person name="Park H.-J."/>
            <person name="Ramirez L."/>
            <person name="Alfaro M."/>
            <person name="Sun H."/>
            <person name="Tritt A."/>
            <person name="Yoshinaga Y."/>
            <person name="Zwiers L.-H."/>
            <person name="Turgeon B."/>
            <person name="Goodwin S."/>
            <person name="Spatafora J."/>
            <person name="Crous P."/>
            <person name="Grigoriev I."/>
        </authorList>
    </citation>
    <scope>NUCLEOTIDE SEQUENCE</scope>
    <source>
        <strain evidence="2">Tuck. ex Michener</strain>
    </source>
</reference>
<proteinExistence type="predicted"/>
<accession>A0A6A6HEW6</accession>
<protein>
    <submittedName>
        <fullName evidence="2">Uncharacterized protein</fullName>
    </submittedName>
</protein>
<keyword evidence="3" id="KW-1185">Reference proteome</keyword>
<gene>
    <name evidence="2" type="ORF">EV356DRAFT_93552</name>
</gene>
<dbReference type="AlphaFoldDB" id="A0A6A6HEW6"/>
<keyword evidence="1" id="KW-1133">Transmembrane helix</keyword>
<evidence type="ECO:0000256" key="1">
    <source>
        <dbReference type="SAM" id="Phobius"/>
    </source>
</evidence>
<evidence type="ECO:0000313" key="2">
    <source>
        <dbReference type="EMBL" id="KAF2236010.1"/>
    </source>
</evidence>
<dbReference type="EMBL" id="ML991788">
    <property type="protein sequence ID" value="KAF2236010.1"/>
    <property type="molecule type" value="Genomic_DNA"/>
</dbReference>
<name>A0A6A6HEW6_VIRVR</name>
<feature type="transmembrane region" description="Helical" evidence="1">
    <location>
        <begin position="103"/>
        <end position="125"/>
    </location>
</feature>
<keyword evidence="1" id="KW-0812">Transmembrane</keyword>
<keyword evidence="1" id="KW-0472">Membrane</keyword>